<keyword evidence="1" id="KW-1133">Transmembrane helix</keyword>
<feature type="transmembrane region" description="Helical" evidence="1">
    <location>
        <begin position="49"/>
        <end position="67"/>
    </location>
</feature>
<sequence>MECPKCQKIVNHDIKFCPQCGFNFQQESEQIEQVIEERQQYRTKKKSKVLPIILSVFVLGLGVYGAWRNNLIQLALNANGNISQKSVSVYPYEDAFGLSILDENLDVIKQNVGANTPGFVSPVSYSYAFDKFGVAVVKDQNYVNWLINTEGEVISMGSELLNVHPIAAMSGYEERVNSPASFNGVHASNHEEIGRLIDSNGEVIFEIKGGILPFYQMMVTVFTDYQPSTSNYSDAKSGVVDDKGEVIIPATYAEIRVVDNDHFIVRQLAQSDKHYLINRSEEIILEFESSVYPSILQTESEFYIGATDIYGNTHVYKEDGSILLSVDYETTFFLSQDGQYIYSSPFNNDQQQFRVYTIEGEVIFEGMNGTSYSNLNAENWLSYHNYEGFGYIDLDNRESTSSNHFLNINSFSFIGQSTIGKLLDSEGNVSFYNAQLEEIYLPDTIGISAFIGYHIGDYVLIHRPNGASYALDSKGSIISDDVKTLIPDGKVTYIQELSGRAYLIESSSGQILKENN</sequence>
<evidence type="ECO:0008006" key="4">
    <source>
        <dbReference type="Google" id="ProtNLM"/>
    </source>
</evidence>
<protein>
    <recommendedName>
        <fullName evidence="4">Zinc-ribbon domain-containing protein</fullName>
    </recommendedName>
</protein>
<reference evidence="2 3" key="1">
    <citation type="submission" date="2019-11" db="EMBL/GenBank/DDBJ databases">
        <title>Characterisation of Fundicoccus ignavus gen. nov. sp. nov., a novel genus of the family Aerococcaceae isolated from bulk tank milk.</title>
        <authorList>
            <person name="Siebert A."/>
            <person name="Huptas C."/>
            <person name="Wenning M."/>
            <person name="Scherer S."/>
            <person name="Doll E.V."/>
        </authorList>
    </citation>
    <scope>NUCLEOTIDE SEQUENCE [LARGE SCALE GENOMIC DNA]</scope>
    <source>
        <strain evidence="2 3">DSM 109653</strain>
    </source>
</reference>
<dbReference type="RefSeq" id="WP_153862424.1">
    <property type="nucleotide sequence ID" value="NZ_WJQR01000010.1"/>
</dbReference>
<dbReference type="EMBL" id="WJQR01000010">
    <property type="protein sequence ID" value="MRI82303.1"/>
    <property type="molecule type" value="Genomic_DNA"/>
</dbReference>
<comment type="caution">
    <text evidence="2">The sequence shown here is derived from an EMBL/GenBank/DDBJ whole genome shotgun (WGS) entry which is preliminary data.</text>
</comment>
<keyword evidence="1" id="KW-0472">Membrane</keyword>
<gene>
    <name evidence="2" type="ORF">GIY11_09815</name>
</gene>
<evidence type="ECO:0000313" key="3">
    <source>
        <dbReference type="Proteomes" id="UP000469870"/>
    </source>
</evidence>
<organism evidence="2 3">
    <name type="scientific">Fundicoccus ignavus</name>
    <dbReference type="NCBI Taxonomy" id="2664442"/>
    <lineage>
        <taxon>Bacteria</taxon>
        <taxon>Bacillati</taxon>
        <taxon>Bacillota</taxon>
        <taxon>Bacilli</taxon>
        <taxon>Lactobacillales</taxon>
        <taxon>Aerococcaceae</taxon>
        <taxon>Fundicoccus</taxon>
    </lineage>
</organism>
<dbReference type="AlphaFoldDB" id="A0A844BWL8"/>
<accession>A0A844BWL8</accession>
<dbReference type="Proteomes" id="UP000469870">
    <property type="component" value="Unassembled WGS sequence"/>
</dbReference>
<evidence type="ECO:0000256" key="1">
    <source>
        <dbReference type="SAM" id="Phobius"/>
    </source>
</evidence>
<name>A0A844BWL8_9LACT</name>
<keyword evidence="1" id="KW-0812">Transmembrane</keyword>
<evidence type="ECO:0000313" key="2">
    <source>
        <dbReference type="EMBL" id="MRI82303.1"/>
    </source>
</evidence>
<proteinExistence type="predicted"/>